<keyword evidence="1" id="KW-1133">Transmembrane helix</keyword>
<gene>
    <name evidence="2" type="ORF">O9G_003041</name>
</gene>
<feature type="transmembrane region" description="Helical" evidence="1">
    <location>
        <begin position="20"/>
        <end position="40"/>
    </location>
</feature>
<dbReference type="EMBL" id="KE560847">
    <property type="protein sequence ID" value="EPZ35387.1"/>
    <property type="molecule type" value="Genomic_DNA"/>
</dbReference>
<evidence type="ECO:0000313" key="2">
    <source>
        <dbReference type="EMBL" id="EPZ35387.1"/>
    </source>
</evidence>
<proteinExistence type="predicted"/>
<reference evidence="2 3" key="1">
    <citation type="journal article" date="2013" name="Curr. Biol.">
        <title>Shared signatures of parasitism and phylogenomics unite Cryptomycota and microsporidia.</title>
        <authorList>
            <person name="James T.Y."/>
            <person name="Pelin A."/>
            <person name="Bonen L."/>
            <person name="Ahrendt S."/>
            <person name="Sain D."/>
            <person name="Corradi N."/>
            <person name="Stajich J.E."/>
        </authorList>
    </citation>
    <scope>NUCLEOTIDE SEQUENCE [LARGE SCALE GENOMIC DNA]</scope>
    <source>
        <strain evidence="2 3">CSF55</strain>
    </source>
</reference>
<evidence type="ECO:0000256" key="1">
    <source>
        <dbReference type="SAM" id="Phobius"/>
    </source>
</evidence>
<dbReference type="AlphaFoldDB" id="A0A075AYM9"/>
<keyword evidence="1" id="KW-0472">Membrane</keyword>
<organism evidence="2 3">
    <name type="scientific">Rozella allomycis (strain CSF55)</name>
    <dbReference type="NCBI Taxonomy" id="988480"/>
    <lineage>
        <taxon>Eukaryota</taxon>
        <taxon>Fungi</taxon>
        <taxon>Fungi incertae sedis</taxon>
        <taxon>Cryptomycota</taxon>
        <taxon>Cryptomycota incertae sedis</taxon>
        <taxon>Rozella</taxon>
    </lineage>
</organism>
<dbReference type="HOGENOM" id="CLU_2672486_0_0_1"/>
<protein>
    <submittedName>
        <fullName evidence="2">Uncharacterized protein</fullName>
    </submittedName>
</protein>
<evidence type="ECO:0000313" key="3">
    <source>
        <dbReference type="Proteomes" id="UP000030755"/>
    </source>
</evidence>
<keyword evidence="1" id="KW-0812">Transmembrane</keyword>
<feature type="transmembrane region" description="Helical" evidence="1">
    <location>
        <begin position="52"/>
        <end position="74"/>
    </location>
</feature>
<sequence>MSNSKSESIKNALKLLYFPAFMSGIALMFGSLGGMLFATARKDTKALIRYSYGKMIGAGLSVSLFYVPRIGMIII</sequence>
<name>A0A075AYM9_ROZAC</name>
<keyword evidence="3" id="KW-1185">Reference proteome</keyword>
<dbReference type="Proteomes" id="UP000030755">
    <property type="component" value="Unassembled WGS sequence"/>
</dbReference>
<accession>A0A075AYM9</accession>